<sequence>MQKGFLTLLTLTLLSQAGAAGTLVYGAPGEPVNLNAGNGGDSPSLQGDAQIYDRLIDFKPGTAELVPALATSWKSNAAATVWTFTLRKGVKFHDGTPFNADAVIFNVSRWWDKKNAYRYGATFDVWPQLLGGNKGEAGSLLRSVSKSGDTVVFTLNKPVTAFPALIGSYYFGIASPTAVKKQGTRYGTPAGSAVGTGAFILESWKAGDRLNFRPNPNYWGTRSTLDRLVFRFIKDPAQRLNEVRAGTVDFTSNLNPEATAQIKADKRLTLVLPTSFNVGLLNMNVRHPALKNAKVREAIRFAVNRPAIVDAFWGELGSVDNSMLPPSMAWANSKNVPPVKVNAQVAKRLLTEAGYPNGFSIDLWYPSISRNYLPTPKPVAEAIAADLGAIGIKVNLKTEDWPKYLEDRRAGVFQMYLYGWGGDYNDPDNFYSAFYGDKGSDDIGFNPGNILNTLNKGRAALTQAQKAPYYKQLHELTYNANVRLPLVHSTAPAAARTYVKGWITGPLSTVGSLNLVTVQK</sequence>
<evidence type="ECO:0000259" key="5">
    <source>
        <dbReference type="Pfam" id="PF00496"/>
    </source>
</evidence>
<reference evidence="6 7" key="1">
    <citation type="journal article" date="1999" name="Science">
        <title>Genome sequence of the radioresistant bacterium Deinococcus radiodurans R1.</title>
        <authorList>
            <person name="White O."/>
            <person name="Eisen J.A."/>
            <person name="Heidelberg J.F."/>
            <person name="Hickey E.K."/>
            <person name="Peterson J.D."/>
            <person name="Dodson R.J."/>
            <person name="Haft D.H."/>
            <person name="Gwinn M.L."/>
            <person name="Nelson W.C."/>
            <person name="Richardson D.L."/>
            <person name="Moffat K.S."/>
            <person name="Qin H."/>
            <person name="Jiang L."/>
            <person name="Pamphile W."/>
            <person name="Crosby M."/>
            <person name="Shen M."/>
            <person name="Vamathevan J.J."/>
            <person name="Lam P."/>
            <person name="McDonald L."/>
            <person name="Utterback T."/>
            <person name="Zalewski C."/>
            <person name="Makarova K.S."/>
            <person name="Aravind L."/>
            <person name="Daly M.J."/>
            <person name="Minton K.W."/>
            <person name="Fleischmann R.D."/>
            <person name="Ketchum K.A."/>
            <person name="Nelson K.E."/>
            <person name="Salzberg S."/>
            <person name="Smith H.O."/>
            <person name="Venter J.C."/>
            <person name="Fraser C.M."/>
        </authorList>
    </citation>
    <scope>NUCLEOTIDE SEQUENCE [LARGE SCALE GENOMIC DNA]</scope>
    <source>
        <strain evidence="7">ATCC 13939 / DSM 20539 / JCM 16871 / LMG 4051 / NBRC 15346 / NCIMB 9279 / R1 / VKM B-1422</strain>
    </source>
</reference>
<dbReference type="FunCoup" id="Q9RT14">
    <property type="interactions" value="291"/>
</dbReference>
<protein>
    <submittedName>
        <fullName evidence="6">Extracellular solute-binding protein, family 5</fullName>
    </submittedName>
</protein>
<gene>
    <name evidence="6" type="ordered locus">DR_1955</name>
</gene>
<evidence type="ECO:0000256" key="3">
    <source>
        <dbReference type="ARBA" id="ARBA00022729"/>
    </source>
</evidence>
<dbReference type="GO" id="GO:0015833">
    <property type="term" value="P:peptide transport"/>
    <property type="evidence" value="ECO:0000318"/>
    <property type="project" value="GO_Central"/>
</dbReference>
<dbReference type="PaxDb" id="243230-DR_1955"/>
<dbReference type="SUPFAM" id="SSF53850">
    <property type="entry name" value="Periplasmic binding protein-like II"/>
    <property type="match status" value="1"/>
</dbReference>
<dbReference type="InterPro" id="IPR030678">
    <property type="entry name" value="Peptide/Ni-bd"/>
</dbReference>
<keyword evidence="3 4" id="KW-0732">Signal</keyword>
<dbReference type="PANTHER" id="PTHR30290:SF9">
    <property type="entry name" value="OLIGOPEPTIDE-BINDING PROTEIN APPA"/>
    <property type="match status" value="1"/>
</dbReference>
<dbReference type="InParanoid" id="Q9RT14"/>
<evidence type="ECO:0000256" key="2">
    <source>
        <dbReference type="ARBA" id="ARBA00022448"/>
    </source>
</evidence>
<dbReference type="GO" id="GO:0043190">
    <property type="term" value="C:ATP-binding cassette (ABC) transporter complex"/>
    <property type="evidence" value="ECO:0007669"/>
    <property type="project" value="InterPro"/>
</dbReference>
<dbReference type="InterPro" id="IPR000914">
    <property type="entry name" value="SBP_5_dom"/>
</dbReference>
<name>Q9RT14_DEIRA</name>
<dbReference type="GO" id="GO:0042597">
    <property type="term" value="C:periplasmic space"/>
    <property type="evidence" value="ECO:0007669"/>
    <property type="project" value="UniProtKB-ARBA"/>
</dbReference>
<evidence type="ECO:0000313" key="6">
    <source>
        <dbReference type="EMBL" id="AAF11508.1"/>
    </source>
</evidence>
<dbReference type="EnsemblBacteria" id="AAF11508">
    <property type="protein sequence ID" value="AAF11508"/>
    <property type="gene ID" value="DR_1955"/>
</dbReference>
<keyword evidence="7" id="KW-1185">Reference proteome</keyword>
<proteinExistence type="inferred from homology"/>
<evidence type="ECO:0000256" key="4">
    <source>
        <dbReference type="SAM" id="SignalP"/>
    </source>
</evidence>
<keyword evidence="2" id="KW-0813">Transport</keyword>
<dbReference type="AlphaFoldDB" id="Q9RT14"/>
<feature type="chain" id="PRO_5009974218" evidence="4">
    <location>
        <begin position="20"/>
        <end position="520"/>
    </location>
</feature>
<dbReference type="PIR" id="B75332">
    <property type="entry name" value="B75332"/>
</dbReference>
<comment type="similarity">
    <text evidence="1">Belongs to the bacterial solute-binding protein 5 family.</text>
</comment>
<dbReference type="STRING" id="243230.DR_1955"/>
<organism evidence="6 7">
    <name type="scientific">Deinococcus radiodurans (strain ATCC 13939 / DSM 20539 / JCM 16871 / CCUG 27074 / LMG 4051 / NBRC 15346 / NCIMB 9279 / VKM B-1422 / R1)</name>
    <dbReference type="NCBI Taxonomy" id="243230"/>
    <lineage>
        <taxon>Bacteria</taxon>
        <taxon>Thermotogati</taxon>
        <taxon>Deinococcota</taxon>
        <taxon>Deinococci</taxon>
        <taxon>Deinococcales</taxon>
        <taxon>Deinococcaceae</taxon>
        <taxon>Deinococcus</taxon>
    </lineage>
</organism>
<dbReference type="GO" id="GO:1904680">
    <property type="term" value="F:peptide transmembrane transporter activity"/>
    <property type="evidence" value="ECO:0000318"/>
    <property type="project" value="GO_Central"/>
</dbReference>
<dbReference type="PATRIC" id="fig|243230.17.peg.2175"/>
<dbReference type="PIRSF" id="PIRSF002741">
    <property type="entry name" value="MppA"/>
    <property type="match status" value="1"/>
</dbReference>
<evidence type="ECO:0000256" key="1">
    <source>
        <dbReference type="ARBA" id="ARBA00005695"/>
    </source>
</evidence>
<dbReference type="Gene3D" id="3.90.76.10">
    <property type="entry name" value="Dipeptide-binding Protein, Domain 1"/>
    <property type="match status" value="1"/>
</dbReference>
<dbReference type="Proteomes" id="UP000002524">
    <property type="component" value="Chromosome 1"/>
</dbReference>
<evidence type="ECO:0000313" key="7">
    <source>
        <dbReference type="Proteomes" id="UP000002524"/>
    </source>
</evidence>
<dbReference type="EMBL" id="AE000513">
    <property type="protein sequence ID" value="AAF11508.1"/>
    <property type="molecule type" value="Genomic_DNA"/>
</dbReference>
<dbReference type="Gene3D" id="3.40.190.10">
    <property type="entry name" value="Periplasmic binding protein-like II"/>
    <property type="match status" value="1"/>
</dbReference>
<dbReference type="OrthoDB" id="137511at2"/>
<dbReference type="GeneID" id="69518191"/>
<feature type="domain" description="Solute-binding protein family 5" evidence="5">
    <location>
        <begin position="64"/>
        <end position="440"/>
    </location>
</feature>
<dbReference type="eggNOG" id="COG0747">
    <property type="taxonomic scope" value="Bacteria"/>
</dbReference>
<dbReference type="HOGENOM" id="CLU_017028_7_0_0"/>
<dbReference type="RefSeq" id="WP_010888588.1">
    <property type="nucleotide sequence ID" value="NC_001263.1"/>
</dbReference>
<dbReference type="InterPro" id="IPR039424">
    <property type="entry name" value="SBP_5"/>
</dbReference>
<dbReference type="Gene3D" id="3.10.105.10">
    <property type="entry name" value="Dipeptide-binding Protein, Domain 3"/>
    <property type="match status" value="1"/>
</dbReference>
<accession>Q9RT14</accession>
<dbReference type="KEGG" id="dra:DR_1955"/>
<dbReference type="FunFam" id="3.90.76.10:FF:000025">
    <property type="entry name" value="Extracellular solute-binding protein, family 5"/>
    <property type="match status" value="1"/>
</dbReference>
<dbReference type="PANTHER" id="PTHR30290">
    <property type="entry name" value="PERIPLASMIC BINDING COMPONENT OF ABC TRANSPORTER"/>
    <property type="match status" value="1"/>
</dbReference>
<dbReference type="CDD" id="cd08493">
    <property type="entry name" value="PBP2_DppA_like"/>
    <property type="match status" value="1"/>
</dbReference>
<feature type="signal peptide" evidence="4">
    <location>
        <begin position="1"/>
        <end position="19"/>
    </location>
</feature>
<dbReference type="Pfam" id="PF00496">
    <property type="entry name" value="SBP_bac_5"/>
    <property type="match status" value="1"/>
</dbReference>